<dbReference type="InterPro" id="IPR006674">
    <property type="entry name" value="HD_domain"/>
</dbReference>
<dbReference type="InterPro" id="IPR037522">
    <property type="entry name" value="HD_GYP_dom"/>
</dbReference>
<feature type="transmembrane region" description="Helical" evidence="1">
    <location>
        <begin position="120"/>
        <end position="142"/>
    </location>
</feature>
<dbReference type="PROSITE" id="PS51831">
    <property type="entry name" value="HD"/>
    <property type="match status" value="1"/>
</dbReference>
<dbReference type="Pfam" id="PF13487">
    <property type="entry name" value="HD_5"/>
    <property type="match status" value="1"/>
</dbReference>
<feature type="domain" description="GGDEF" evidence="2">
    <location>
        <begin position="185"/>
        <end position="321"/>
    </location>
</feature>
<reference evidence="5 7" key="1">
    <citation type="submission" date="2017-12" db="EMBL/GenBank/DDBJ databases">
        <title>Complete genome sequence of Herbivorax saccincola GGR1, a novel Cellulosome-producing hydrolytic bacterium in a thermophilic biogas plant, established by Illumina and Nanopore MinION sequencing.</title>
        <authorList>
            <person name="Pechtl A."/>
            <person name="Ruckert C."/>
            <person name="Koeck D.E."/>
            <person name="Maus I."/>
            <person name="Winkler A."/>
            <person name="Kalinowski J."/>
            <person name="Puhler A."/>
            <person name="Schwarz W.W."/>
            <person name="Zverlov V.V."/>
            <person name="Schluter A."/>
            <person name="Liebl W."/>
        </authorList>
    </citation>
    <scope>NUCLEOTIDE SEQUENCE [LARGE SCALE GENOMIC DNA]</scope>
    <source>
        <strain evidence="5">GGR1</strain>
        <strain evidence="7">SR1</strain>
    </source>
</reference>
<keyword evidence="1" id="KW-0812">Transmembrane</keyword>
<dbReference type="GO" id="GO:0071111">
    <property type="term" value="F:cyclic-guanylate-specific phosphodiesterase activity"/>
    <property type="evidence" value="ECO:0007669"/>
    <property type="project" value="UniProtKB-EC"/>
</dbReference>
<dbReference type="PROSITE" id="PS50887">
    <property type="entry name" value="GGDEF"/>
    <property type="match status" value="1"/>
</dbReference>
<gene>
    <name evidence="5" type="primary">rpfG5</name>
    <name evidence="6" type="ORF">B9R14_16515</name>
    <name evidence="5" type="ORF">HVS_12230</name>
</gene>
<feature type="transmembrane region" description="Helical" evidence="1">
    <location>
        <begin position="93"/>
        <end position="114"/>
    </location>
</feature>
<dbReference type="Proteomes" id="UP000239720">
    <property type="component" value="Unassembled WGS sequence"/>
</dbReference>
<keyword evidence="1" id="KW-0472">Membrane</keyword>
<dbReference type="InterPro" id="IPR029787">
    <property type="entry name" value="Nucleotide_cyclase"/>
</dbReference>
<dbReference type="NCBIfam" id="TIGR00254">
    <property type="entry name" value="GGDEF"/>
    <property type="match status" value="1"/>
</dbReference>
<accession>A0A2K9EK04</accession>
<dbReference type="InterPro" id="IPR000160">
    <property type="entry name" value="GGDEF_dom"/>
</dbReference>
<evidence type="ECO:0000313" key="7">
    <source>
        <dbReference type="Proteomes" id="UP000233534"/>
    </source>
</evidence>
<dbReference type="EMBL" id="CP025197">
    <property type="protein sequence ID" value="AUG58323.1"/>
    <property type="molecule type" value="Genomic_DNA"/>
</dbReference>
<evidence type="ECO:0000313" key="6">
    <source>
        <dbReference type="EMBL" id="PQQ68399.1"/>
    </source>
</evidence>
<dbReference type="CDD" id="cd00077">
    <property type="entry name" value="HDc"/>
    <property type="match status" value="1"/>
</dbReference>
<evidence type="ECO:0000313" key="5">
    <source>
        <dbReference type="EMBL" id="AUG58323.1"/>
    </source>
</evidence>
<dbReference type="SMART" id="SM00471">
    <property type="entry name" value="HDc"/>
    <property type="match status" value="1"/>
</dbReference>
<keyword evidence="5" id="KW-0378">Hydrolase</keyword>
<evidence type="ECO:0000259" key="2">
    <source>
        <dbReference type="PROSITE" id="PS50887"/>
    </source>
</evidence>
<reference evidence="6 8" key="2">
    <citation type="journal article" date="2018" name="Syst. Appl. Microbiol.">
        <title>Characterization and high-quality draft genome sequence of Herbivorax saccincola A7, an anaerobic, alkaliphilic, thermophilic, cellulolytic, and xylanolytic bacterium.</title>
        <authorList>
            <person name="Aikawa S."/>
            <person name="Baramee S."/>
            <person name="Sermsathanaswadi J."/>
            <person name="Thianheng P."/>
            <person name="Tachaapaikoon C."/>
            <person name="Shikata A."/>
            <person name="Waeonukul R."/>
            <person name="Pason P."/>
            <person name="Ratanakhanokchai K."/>
            <person name="Kosugi A."/>
        </authorList>
    </citation>
    <scope>NUCLEOTIDE SEQUENCE [LARGE SCALE GENOMIC DNA]</scope>
    <source>
        <strain evidence="6 8">A7</strain>
    </source>
</reference>
<dbReference type="SUPFAM" id="SSF55073">
    <property type="entry name" value="Nucleotide cyclase"/>
    <property type="match status" value="1"/>
</dbReference>
<keyword evidence="1" id="KW-1133">Transmembrane helix</keyword>
<feature type="transmembrane region" description="Helical" evidence="1">
    <location>
        <begin position="44"/>
        <end position="61"/>
    </location>
</feature>
<dbReference type="PANTHER" id="PTHR43155">
    <property type="entry name" value="CYCLIC DI-GMP PHOSPHODIESTERASE PA4108-RELATED"/>
    <property type="match status" value="1"/>
</dbReference>
<dbReference type="AlphaFoldDB" id="A0A2K9EK04"/>
<evidence type="ECO:0000259" key="4">
    <source>
        <dbReference type="PROSITE" id="PS51832"/>
    </source>
</evidence>
<organism evidence="5 7">
    <name type="scientific">Acetivibrio saccincola</name>
    <dbReference type="NCBI Taxonomy" id="1677857"/>
    <lineage>
        <taxon>Bacteria</taxon>
        <taxon>Bacillati</taxon>
        <taxon>Bacillota</taxon>
        <taxon>Clostridia</taxon>
        <taxon>Eubacteriales</taxon>
        <taxon>Oscillospiraceae</taxon>
        <taxon>Acetivibrio</taxon>
    </lineage>
</organism>
<feature type="domain" description="HD" evidence="3">
    <location>
        <begin position="355"/>
        <end position="477"/>
    </location>
</feature>
<dbReference type="PROSITE" id="PS51832">
    <property type="entry name" value="HD_GYP"/>
    <property type="match status" value="1"/>
</dbReference>
<sequence length="520" mass="59780">MDNIVRDSDKKLNLLSNGKENSLKGYFMHLIEQYLNTAFRKTEFLLFTLISFSFSIIQIMLSPDTEHNLRGFITNIQSSILFILAFRFGYLGLIIAGFVITFDVVLMLVIYYNLEMMPWGILGLSLKISTGVITVFVAILSYKQDIQKKKLETLAITDELTGAYNQRFFYSILDEEIEMADKEKSSLGLMMIDIDNFKMYNEIYGHSFGDEILRGTVAILESLLKDKKAYICRYGGDEFAIIMRGDSLESLEKEAKRIQEEFEEKKVLYYHGILYDKLTLSIGFSEYPNKAKGKSELIYQTDVALYNAKNLGKDKVHLYKDAILQIRKHISSDHQQLIGIFKGLVSTISAKDKYTSGHCERVSSYAVKIANAMELDFKEVCIIQYAALLHDIGKVEIPRFILNKREPLTKEELDLLRQHPVYSQNILEPLEELDMLTDYVRHHHERYDGKGYPDGLAGEEISLGARIICVADSYDAMVSERPYSRKMDEEQALKELEKKAGTHFDPEIVKVFVNIMRKQS</sequence>
<dbReference type="CDD" id="cd01949">
    <property type="entry name" value="GGDEF"/>
    <property type="match status" value="1"/>
</dbReference>
<dbReference type="SUPFAM" id="SSF109604">
    <property type="entry name" value="HD-domain/PDEase-like"/>
    <property type="match status" value="1"/>
</dbReference>
<dbReference type="InterPro" id="IPR043128">
    <property type="entry name" value="Rev_trsase/Diguanyl_cyclase"/>
</dbReference>
<dbReference type="EC" id="3.1.4.52" evidence="5"/>
<dbReference type="InterPro" id="IPR003607">
    <property type="entry name" value="HD/PDEase_dom"/>
</dbReference>
<evidence type="ECO:0000259" key="3">
    <source>
        <dbReference type="PROSITE" id="PS51831"/>
    </source>
</evidence>
<protein>
    <submittedName>
        <fullName evidence="5">Cyclic di-GMP phosphodiesterase response regulator RpfG</fullName>
        <ecNumber evidence="5">3.1.4.52</ecNumber>
    </submittedName>
    <submittedName>
        <fullName evidence="6">Phosphohydrolase</fullName>
    </submittedName>
</protein>
<dbReference type="Gene3D" id="3.30.70.270">
    <property type="match status" value="1"/>
</dbReference>
<dbReference type="Proteomes" id="UP000233534">
    <property type="component" value="Chromosome"/>
</dbReference>
<dbReference type="Gene3D" id="1.10.3210.10">
    <property type="entry name" value="Hypothetical protein af1432"/>
    <property type="match status" value="1"/>
</dbReference>
<feature type="domain" description="HD-GYP" evidence="4">
    <location>
        <begin position="333"/>
        <end position="520"/>
    </location>
</feature>
<keyword evidence="7" id="KW-1185">Reference proteome</keyword>
<dbReference type="Pfam" id="PF00990">
    <property type="entry name" value="GGDEF"/>
    <property type="match status" value="1"/>
</dbReference>
<proteinExistence type="predicted"/>
<dbReference type="KEGG" id="hsc:HVS_12230"/>
<dbReference type="FunFam" id="3.30.70.270:FF:000001">
    <property type="entry name" value="Diguanylate cyclase domain protein"/>
    <property type="match status" value="1"/>
</dbReference>
<name>A0A2K9EK04_9FIRM</name>
<dbReference type="EMBL" id="NEMB01000003">
    <property type="protein sequence ID" value="PQQ68399.1"/>
    <property type="molecule type" value="Genomic_DNA"/>
</dbReference>
<dbReference type="OrthoDB" id="9804747at2"/>
<evidence type="ECO:0000313" key="8">
    <source>
        <dbReference type="Proteomes" id="UP000239720"/>
    </source>
</evidence>
<dbReference type="SMART" id="SM00267">
    <property type="entry name" value="GGDEF"/>
    <property type="match status" value="1"/>
</dbReference>
<evidence type="ECO:0000256" key="1">
    <source>
        <dbReference type="SAM" id="Phobius"/>
    </source>
</evidence>